<gene>
    <name evidence="2" type="ORF">NDU88_002447</name>
</gene>
<evidence type="ECO:0000256" key="1">
    <source>
        <dbReference type="SAM" id="MobiDB-lite"/>
    </source>
</evidence>
<organism evidence="2 3">
    <name type="scientific">Pleurodeles waltl</name>
    <name type="common">Iberian ribbed newt</name>
    <dbReference type="NCBI Taxonomy" id="8319"/>
    <lineage>
        <taxon>Eukaryota</taxon>
        <taxon>Metazoa</taxon>
        <taxon>Chordata</taxon>
        <taxon>Craniata</taxon>
        <taxon>Vertebrata</taxon>
        <taxon>Euteleostomi</taxon>
        <taxon>Amphibia</taxon>
        <taxon>Batrachia</taxon>
        <taxon>Caudata</taxon>
        <taxon>Salamandroidea</taxon>
        <taxon>Salamandridae</taxon>
        <taxon>Pleurodelinae</taxon>
        <taxon>Pleurodeles</taxon>
    </lineage>
</organism>
<evidence type="ECO:0000313" key="3">
    <source>
        <dbReference type="Proteomes" id="UP001066276"/>
    </source>
</evidence>
<dbReference type="EMBL" id="JANPWB010000010">
    <property type="protein sequence ID" value="KAJ1136020.1"/>
    <property type="molecule type" value="Genomic_DNA"/>
</dbReference>
<proteinExistence type="predicted"/>
<name>A0AAV7Q743_PLEWA</name>
<evidence type="ECO:0000313" key="2">
    <source>
        <dbReference type="EMBL" id="KAJ1136020.1"/>
    </source>
</evidence>
<dbReference type="Proteomes" id="UP001066276">
    <property type="component" value="Chromosome 6"/>
</dbReference>
<reference evidence="2" key="1">
    <citation type="journal article" date="2022" name="bioRxiv">
        <title>Sequencing and chromosome-scale assembly of the giantPleurodeles waltlgenome.</title>
        <authorList>
            <person name="Brown T."/>
            <person name="Elewa A."/>
            <person name="Iarovenko S."/>
            <person name="Subramanian E."/>
            <person name="Araus A.J."/>
            <person name="Petzold A."/>
            <person name="Susuki M."/>
            <person name="Suzuki K.-i.T."/>
            <person name="Hayashi T."/>
            <person name="Toyoda A."/>
            <person name="Oliveira C."/>
            <person name="Osipova E."/>
            <person name="Leigh N.D."/>
            <person name="Simon A."/>
            <person name="Yun M.H."/>
        </authorList>
    </citation>
    <scope>NUCLEOTIDE SEQUENCE</scope>
    <source>
        <strain evidence="2">20211129_DDA</strain>
        <tissue evidence="2">Liver</tissue>
    </source>
</reference>
<accession>A0AAV7Q743</accession>
<protein>
    <submittedName>
        <fullName evidence="2">Uncharacterized protein</fullName>
    </submittedName>
</protein>
<comment type="caution">
    <text evidence="2">The sequence shown here is derived from an EMBL/GenBank/DDBJ whole genome shotgun (WGS) entry which is preliminary data.</text>
</comment>
<sequence>MAATPKTAWLNPDSGGIPRRPDHTRVQQEATVMPGRSCGGLHRPASREAPRGLGLDGRAAQTGPEWTTSITEEKAPPSFMATGTGAAELIFRGAGSTERPTGSSSHGGILGWIIARPWIPNHGGE</sequence>
<dbReference type="AlphaFoldDB" id="A0AAV7Q743"/>
<feature type="region of interest" description="Disordered" evidence="1">
    <location>
        <begin position="1"/>
        <end position="68"/>
    </location>
</feature>
<keyword evidence="3" id="KW-1185">Reference proteome</keyword>